<dbReference type="SUPFAM" id="SSF63380">
    <property type="entry name" value="Riboflavin synthase domain-like"/>
    <property type="match status" value="1"/>
</dbReference>
<evidence type="ECO:0000256" key="3">
    <source>
        <dbReference type="ARBA" id="ARBA00022714"/>
    </source>
</evidence>
<evidence type="ECO:0000256" key="5">
    <source>
        <dbReference type="ARBA" id="ARBA00023002"/>
    </source>
</evidence>
<dbReference type="InterPro" id="IPR006058">
    <property type="entry name" value="2Fe2S_fd_BS"/>
</dbReference>
<dbReference type="CDD" id="cd06185">
    <property type="entry name" value="PDR_like"/>
    <property type="match status" value="1"/>
</dbReference>
<dbReference type="Pfam" id="PF00111">
    <property type="entry name" value="Fer2"/>
    <property type="match status" value="1"/>
</dbReference>
<dbReference type="InterPro" id="IPR017927">
    <property type="entry name" value="FAD-bd_FR_type"/>
</dbReference>
<comment type="cofactor">
    <cofactor evidence="1">
        <name>FAD</name>
        <dbReference type="ChEBI" id="CHEBI:57692"/>
    </cofactor>
</comment>
<dbReference type="PANTHER" id="PTHR47354">
    <property type="entry name" value="NADH OXIDOREDUCTASE HCR"/>
    <property type="match status" value="1"/>
</dbReference>
<evidence type="ECO:0000259" key="9">
    <source>
        <dbReference type="PROSITE" id="PS51384"/>
    </source>
</evidence>
<keyword evidence="11" id="KW-1185">Reference proteome</keyword>
<dbReference type="PANTHER" id="PTHR47354:SF1">
    <property type="entry name" value="CARNITINE MONOOXYGENASE REDUCTASE SUBUNIT"/>
    <property type="match status" value="1"/>
</dbReference>
<dbReference type="InterPro" id="IPR001041">
    <property type="entry name" value="2Fe-2S_ferredoxin-type"/>
</dbReference>
<feature type="domain" description="2Fe-2S ferredoxin-type" evidence="8">
    <location>
        <begin position="239"/>
        <end position="324"/>
    </location>
</feature>
<comment type="caution">
    <text evidence="10">The sequence shown here is derived from an EMBL/GenBank/DDBJ whole genome shotgun (WGS) entry which is preliminary data.</text>
</comment>
<dbReference type="InterPro" id="IPR036010">
    <property type="entry name" value="2Fe-2S_ferredoxin-like_sf"/>
</dbReference>
<dbReference type="SUPFAM" id="SSF54292">
    <property type="entry name" value="2Fe-2S ferredoxin-like"/>
    <property type="match status" value="1"/>
</dbReference>
<name>A0ABP7CP07_9MICC</name>
<dbReference type="PROSITE" id="PS00197">
    <property type="entry name" value="2FE2S_FER_1"/>
    <property type="match status" value="1"/>
</dbReference>
<dbReference type="Gene3D" id="2.40.30.10">
    <property type="entry name" value="Translation factors"/>
    <property type="match status" value="1"/>
</dbReference>
<evidence type="ECO:0000256" key="2">
    <source>
        <dbReference type="ARBA" id="ARBA00022630"/>
    </source>
</evidence>
<evidence type="ECO:0000259" key="8">
    <source>
        <dbReference type="PROSITE" id="PS51085"/>
    </source>
</evidence>
<evidence type="ECO:0000313" key="11">
    <source>
        <dbReference type="Proteomes" id="UP001500752"/>
    </source>
</evidence>
<dbReference type="Gene3D" id="3.40.50.80">
    <property type="entry name" value="Nucleotide-binding domain of ferredoxin-NADP reductase (FNR) module"/>
    <property type="match status" value="1"/>
</dbReference>
<evidence type="ECO:0000256" key="4">
    <source>
        <dbReference type="ARBA" id="ARBA00022723"/>
    </source>
</evidence>
<evidence type="ECO:0000256" key="1">
    <source>
        <dbReference type="ARBA" id="ARBA00001974"/>
    </source>
</evidence>
<dbReference type="EMBL" id="BAABEO010000020">
    <property type="protein sequence ID" value="GAA3692181.1"/>
    <property type="molecule type" value="Genomic_DNA"/>
</dbReference>
<accession>A0ABP7CP07</accession>
<reference evidence="11" key="1">
    <citation type="journal article" date="2019" name="Int. J. Syst. Evol. Microbiol.">
        <title>The Global Catalogue of Microorganisms (GCM) 10K type strain sequencing project: providing services to taxonomists for standard genome sequencing and annotation.</title>
        <authorList>
            <consortium name="The Broad Institute Genomics Platform"/>
            <consortium name="The Broad Institute Genome Sequencing Center for Infectious Disease"/>
            <person name="Wu L."/>
            <person name="Ma J."/>
        </authorList>
    </citation>
    <scope>NUCLEOTIDE SEQUENCE [LARGE SCALE GENOMIC DNA]</scope>
    <source>
        <strain evidence="11">JCM 30742</strain>
    </source>
</reference>
<dbReference type="Gene3D" id="3.10.20.30">
    <property type="match status" value="1"/>
</dbReference>
<dbReference type="CDD" id="cd00207">
    <property type="entry name" value="fer2"/>
    <property type="match status" value="1"/>
</dbReference>
<dbReference type="Proteomes" id="UP001500752">
    <property type="component" value="Unassembled WGS sequence"/>
</dbReference>
<evidence type="ECO:0000313" key="10">
    <source>
        <dbReference type="EMBL" id="GAA3692181.1"/>
    </source>
</evidence>
<keyword evidence="7" id="KW-0411">Iron-sulfur</keyword>
<proteinExistence type="predicted"/>
<keyword evidence="4" id="KW-0479">Metal-binding</keyword>
<dbReference type="InterPro" id="IPR017938">
    <property type="entry name" value="Riboflavin_synthase-like_b-brl"/>
</dbReference>
<feature type="domain" description="FAD-binding FR-type" evidence="9">
    <location>
        <begin position="10"/>
        <end position="116"/>
    </location>
</feature>
<keyword evidence="5" id="KW-0560">Oxidoreductase</keyword>
<dbReference type="InterPro" id="IPR050415">
    <property type="entry name" value="MRET"/>
</dbReference>
<dbReference type="InterPro" id="IPR012675">
    <property type="entry name" value="Beta-grasp_dom_sf"/>
</dbReference>
<dbReference type="PROSITE" id="PS51085">
    <property type="entry name" value="2FE2S_FER_2"/>
    <property type="match status" value="1"/>
</dbReference>
<gene>
    <name evidence="10" type="ORF">GCM10023081_32070</name>
</gene>
<keyword evidence="3" id="KW-0001">2Fe-2S</keyword>
<keyword evidence="6" id="KW-0408">Iron</keyword>
<protein>
    <submittedName>
        <fullName evidence="10">PDR/VanB family oxidoreductase</fullName>
    </submittedName>
</protein>
<dbReference type="PRINTS" id="PR00409">
    <property type="entry name" value="PHDIOXRDTASE"/>
</dbReference>
<dbReference type="InterPro" id="IPR039261">
    <property type="entry name" value="FNR_nucleotide-bd"/>
</dbReference>
<evidence type="ECO:0000256" key="7">
    <source>
        <dbReference type="ARBA" id="ARBA00023014"/>
    </source>
</evidence>
<evidence type="ECO:0000256" key="6">
    <source>
        <dbReference type="ARBA" id="ARBA00023004"/>
    </source>
</evidence>
<dbReference type="SUPFAM" id="SSF52343">
    <property type="entry name" value="Ferredoxin reductase-like, C-terminal NADP-linked domain"/>
    <property type="match status" value="1"/>
</dbReference>
<organism evidence="10 11">
    <name type="scientific">Arthrobacter ginkgonis</name>
    <dbReference type="NCBI Taxonomy" id="1630594"/>
    <lineage>
        <taxon>Bacteria</taxon>
        <taxon>Bacillati</taxon>
        <taxon>Actinomycetota</taxon>
        <taxon>Actinomycetes</taxon>
        <taxon>Micrococcales</taxon>
        <taxon>Micrococcaceae</taxon>
        <taxon>Arthrobacter</taxon>
    </lineage>
</organism>
<dbReference type="PROSITE" id="PS51384">
    <property type="entry name" value="FAD_FR"/>
    <property type="match status" value="1"/>
</dbReference>
<keyword evidence="2" id="KW-0285">Flavoprotein</keyword>
<sequence>MVPDPTVTSPTTLTLQVVARNAESDGVVSLVLADPMRVPLPAWTPGAHIDLHLDVPGQGETVRQYSLCGDPSQDTEYRIAVLRESDGGGGSRHIHDALFPGTLVRVSSPRNLFELGSGAPLVFVAGGIGITPILPMVARAQEQGIDWQLHYAGRSTETMAFTGELEPYAGRTFFYPADQGKRMELQEIVRNAGQAVTYACGPNRLLDALQAAADRHGRDLRVERFVNGNIVTAASDEPFSVELSESGLTLEVLPGESILEVVGSAGVSVPSSCRGGTCGTCETFVLAGRPDHRDAILSAKEREESEVMMICVSRSKGGPITLEL</sequence>